<dbReference type="InterPro" id="IPR018314">
    <property type="entry name" value="RsmB/NOL1/NOP2-like_CS"/>
</dbReference>
<comment type="similarity">
    <text evidence="1 6">Belongs to the class I-like SAM-binding methyltransferase superfamily. RsmB/NOP family.</text>
</comment>
<keyword evidence="9" id="KW-0732">Signal</keyword>
<feature type="chain" id="PRO_5043272591" evidence="9">
    <location>
        <begin position="25"/>
        <end position="806"/>
    </location>
</feature>
<feature type="domain" description="SAM-dependent MTase RsmB/NOP-type" evidence="10">
    <location>
        <begin position="344"/>
        <end position="632"/>
    </location>
</feature>
<name>A0A9P1GA02_9DINO</name>
<dbReference type="AlphaFoldDB" id="A0A9P1GA02"/>
<evidence type="ECO:0000259" key="10">
    <source>
        <dbReference type="PROSITE" id="PS51686"/>
    </source>
</evidence>
<dbReference type="EMBL" id="CAMXCT020003223">
    <property type="protein sequence ID" value="CAL1156490.1"/>
    <property type="molecule type" value="Genomic_DNA"/>
</dbReference>
<keyword evidence="2 6" id="KW-0489">Methyltransferase</keyword>
<dbReference type="InterPro" id="IPR023267">
    <property type="entry name" value="RCMT"/>
</dbReference>
<keyword evidence="13" id="KW-1185">Reference proteome</keyword>
<sequence>MARRAPVLLSVAILAFGLLALNQAFVAGPNQPALRGQEGAVAGAVLAALPAAPALATDQYTDSFSKVDAIVIFVPIVVVWIAFLEWDSKQPSADDVTGYGYLGKTIDGPTEDKPAYFRRSPEGPRASGGPPATMARRAPVLLSVAILAFGLLALNQAFVAGPNQPALRGHEAAVAGAVLAALPAAPALATDQYTDSFSKVDAIVIFVPIVVVWIAFLEWDSKQPSADDVTGYGYLGKTIDGPTEDKPAYFRRLWPSGFLGNVRRSPRWRCARRAVKVPPAYVEQFAGILPDDFCWEEFLQASRRPVRPCVRVNRLKATPQGVRRLGFRHSWRLGQEVPWFGGAFWVQPLGPAPVFSESQDLPAAWAKIAQNKAQRLRRSRRADRGSGTGGVSAPAIGATGGAIGWGRDAAFFSGQVYVQEASSLLPVAALSDAFGESPEGLRMLDMAAAPGGKTTALCAWLGNSSAVVANEPNVARCKALVENLLRTGSMPKAAVTQMDGRQCGKCWPGCFDAVLLDAPCSGESLTRKEGLEMLDHPPGYVEGLSKLQCQLIRSAFEALKVGGVLVYSTCTLNVQENEHVCSFLEETFPGAVEREGIHLPGTEKMRTPEGCLRCWPQMADTQGFFVARFRKTAEVDGAEAMPKGDGKVLERLGDREAQVVERTFRAAFDAFPSENFELRRSGGELWLCPEVLRDLGFFGPRRCGIRLALTRRQGLNYPAHMEWVLSYGHRLPVGSFGLAEVDRSAALAFCAGEDVEPLWTPAAAVAQEGAQAVVKHEDLVLGLARWGTPRLRNDVPTQWRCPDLVL</sequence>
<evidence type="ECO:0000256" key="2">
    <source>
        <dbReference type="ARBA" id="ARBA00022603"/>
    </source>
</evidence>
<reference evidence="11" key="1">
    <citation type="submission" date="2022-10" db="EMBL/GenBank/DDBJ databases">
        <authorList>
            <person name="Chen Y."/>
            <person name="Dougan E. K."/>
            <person name="Chan C."/>
            <person name="Rhodes N."/>
            <person name="Thang M."/>
        </authorList>
    </citation>
    <scope>NUCLEOTIDE SEQUENCE</scope>
</reference>
<keyword evidence="5 6" id="KW-0694">RNA-binding</keyword>
<evidence type="ECO:0000313" key="13">
    <source>
        <dbReference type="Proteomes" id="UP001152797"/>
    </source>
</evidence>
<protein>
    <submittedName>
        <fullName evidence="12">Ribosomal RNA small subunit methyltransferase F</fullName>
    </submittedName>
</protein>
<keyword evidence="8" id="KW-0812">Transmembrane</keyword>
<dbReference type="InterPro" id="IPR001678">
    <property type="entry name" value="MeTrfase_RsmB-F_NOP2_dom"/>
</dbReference>
<dbReference type="Proteomes" id="UP001152797">
    <property type="component" value="Unassembled WGS sequence"/>
</dbReference>
<dbReference type="PANTHER" id="PTHR22807:SF30">
    <property type="entry name" value="28S RRNA (CYTOSINE(4447)-C(5))-METHYLTRANSFERASE-RELATED"/>
    <property type="match status" value="1"/>
</dbReference>
<dbReference type="GO" id="GO:0070475">
    <property type="term" value="P:rRNA base methylation"/>
    <property type="evidence" value="ECO:0007669"/>
    <property type="project" value="TreeGrafter"/>
</dbReference>
<feature type="transmembrane region" description="Helical" evidence="8">
    <location>
        <begin position="172"/>
        <end position="190"/>
    </location>
</feature>
<feature type="active site" description="Nucleophile" evidence="6">
    <location>
        <position position="570"/>
    </location>
</feature>
<dbReference type="PANTHER" id="PTHR22807">
    <property type="entry name" value="NOP2 YEAST -RELATED NOL1/NOP2/FMU SUN DOMAIN-CONTAINING"/>
    <property type="match status" value="1"/>
</dbReference>
<gene>
    <name evidence="11" type="ORF">C1SCF055_LOCUS29008</name>
</gene>
<evidence type="ECO:0000256" key="1">
    <source>
        <dbReference type="ARBA" id="ARBA00007494"/>
    </source>
</evidence>
<evidence type="ECO:0000256" key="4">
    <source>
        <dbReference type="ARBA" id="ARBA00022691"/>
    </source>
</evidence>
<keyword evidence="4 6" id="KW-0949">S-adenosyl-L-methionine</keyword>
<accession>A0A9P1GA02</accession>
<evidence type="ECO:0000313" key="11">
    <source>
        <dbReference type="EMBL" id="CAI4003115.1"/>
    </source>
</evidence>
<feature type="compositionally biased region" description="Basic and acidic residues" evidence="7">
    <location>
        <begin position="110"/>
        <end position="122"/>
    </location>
</feature>
<dbReference type="InterPro" id="IPR029063">
    <property type="entry name" value="SAM-dependent_MTases_sf"/>
</dbReference>
<keyword evidence="8" id="KW-0472">Membrane</keyword>
<feature type="binding site" evidence="6">
    <location>
        <position position="471"/>
    </location>
    <ligand>
        <name>S-adenosyl-L-methionine</name>
        <dbReference type="ChEBI" id="CHEBI:59789"/>
    </ligand>
</feature>
<evidence type="ECO:0000256" key="8">
    <source>
        <dbReference type="SAM" id="Phobius"/>
    </source>
</evidence>
<reference evidence="12 13" key="2">
    <citation type="submission" date="2024-05" db="EMBL/GenBank/DDBJ databases">
        <authorList>
            <person name="Chen Y."/>
            <person name="Shah S."/>
            <person name="Dougan E. K."/>
            <person name="Thang M."/>
            <person name="Chan C."/>
        </authorList>
    </citation>
    <scope>NUCLEOTIDE SEQUENCE [LARGE SCALE GENOMIC DNA]</scope>
</reference>
<feature type="transmembrane region" description="Helical" evidence="8">
    <location>
        <begin position="69"/>
        <end position="86"/>
    </location>
</feature>
<evidence type="ECO:0000313" key="12">
    <source>
        <dbReference type="EMBL" id="CAL4790427.1"/>
    </source>
</evidence>
<dbReference type="Pfam" id="PF01189">
    <property type="entry name" value="Methyltr_RsmB-F"/>
    <property type="match status" value="1"/>
</dbReference>
<dbReference type="EMBL" id="CAMXCT030003223">
    <property type="protein sequence ID" value="CAL4790427.1"/>
    <property type="molecule type" value="Genomic_DNA"/>
</dbReference>
<dbReference type="GO" id="GO:0009383">
    <property type="term" value="F:rRNA (cytosine-C5-)-methyltransferase activity"/>
    <property type="evidence" value="ECO:0007669"/>
    <property type="project" value="TreeGrafter"/>
</dbReference>
<evidence type="ECO:0000256" key="3">
    <source>
        <dbReference type="ARBA" id="ARBA00022679"/>
    </source>
</evidence>
<dbReference type="OrthoDB" id="260824at2759"/>
<feature type="region of interest" description="Disordered" evidence="7">
    <location>
        <begin position="110"/>
        <end position="132"/>
    </location>
</feature>
<comment type="caution">
    <text evidence="11">The sequence shown here is derived from an EMBL/GenBank/DDBJ whole genome shotgun (WGS) entry which is preliminary data.</text>
</comment>
<feature type="signal peptide" evidence="9">
    <location>
        <begin position="1"/>
        <end position="24"/>
    </location>
</feature>
<evidence type="ECO:0000256" key="7">
    <source>
        <dbReference type="SAM" id="MobiDB-lite"/>
    </source>
</evidence>
<feature type="transmembrane region" description="Helical" evidence="8">
    <location>
        <begin position="202"/>
        <end position="219"/>
    </location>
</feature>
<feature type="binding site" evidence="6">
    <location>
        <begin position="447"/>
        <end position="453"/>
    </location>
    <ligand>
        <name>S-adenosyl-L-methionine</name>
        <dbReference type="ChEBI" id="CHEBI:59789"/>
    </ligand>
</feature>
<evidence type="ECO:0000256" key="5">
    <source>
        <dbReference type="ARBA" id="ARBA00022884"/>
    </source>
</evidence>
<dbReference type="PROSITE" id="PS01153">
    <property type="entry name" value="NOL1_NOP2_SUN"/>
    <property type="match status" value="1"/>
</dbReference>
<proteinExistence type="inferred from homology"/>
<dbReference type="SUPFAM" id="SSF53335">
    <property type="entry name" value="S-adenosyl-L-methionine-dependent methyltransferases"/>
    <property type="match status" value="1"/>
</dbReference>
<dbReference type="PRINTS" id="PR02008">
    <property type="entry name" value="RCMTFAMILY"/>
</dbReference>
<organism evidence="11">
    <name type="scientific">Cladocopium goreaui</name>
    <dbReference type="NCBI Taxonomy" id="2562237"/>
    <lineage>
        <taxon>Eukaryota</taxon>
        <taxon>Sar</taxon>
        <taxon>Alveolata</taxon>
        <taxon>Dinophyceae</taxon>
        <taxon>Suessiales</taxon>
        <taxon>Symbiodiniaceae</taxon>
        <taxon>Cladocopium</taxon>
    </lineage>
</organism>
<keyword evidence="8" id="KW-1133">Transmembrane helix</keyword>
<dbReference type="PROSITE" id="PS51686">
    <property type="entry name" value="SAM_MT_RSMB_NOP"/>
    <property type="match status" value="1"/>
</dbReference>
<dbReference type="Gene3D" id="3.10.450.720">
    <property type="match status" value="1"/>
</dbReference>
<feature type="binding site" evidence="6">
    <location>
        <position position="517"/>
    </location>
    <ligand>
        <name>S-adenosyl-L-methionine</name>
        <dbReference type="ChEBI" id="CHEBI:59789"/>
    </ligand>
</feature>
<evidence type="ECO:0000256" key="6">
    <source>
        <dbReference type="PROSITE-ProRule" id="PRU01023"/>
    </source>
</evidence>
<dbReference type="Gene3D" id="3.40.50.150">
    <property type="entry name" value="Vaccinia Virus protein VP39"/>
    <property type="match status" value="1"/>
</dbReference>
<dbReference type="GO" id="GO:0003723">
    <property type="term" value="F:RNA binding"/>
    <property type="evidence" value="ECO:0007669"/>
    <property type="project" value="UniProtKB-UniRule"/>
</dbReference>
<feature type="binding site" evidence="6">
    <location>
        <position position="499"/>
    </location>
    <ligand>
        <name>S-adenosyl-L-methionine</name>
        <dbReference type="ChEBI" id="CHEBI:59789"/>
    </ligand>
</feature>
<feature type="transmembrane region" description="Helical" evidence="8">
    <location>
        <begin position="140"/>
        <end position="160"/>
    </location>
</feature>
<keyword evidence="3 6" id="KW-0808">Transferase</keyword>
<dbReference type="InterPro" id="IPR049560">
    <property type="entry name" value="MeTrfase_RsmB-F_NOP2_cat"/>
</dbReference>
<dbReference type="EMBL" id="CAMXCT010003223">
    <property type="protein sequence ID" value="CAI4003115.1"/>
    <property type="molecule type" value="Genomic_DNA"/>
</dbReference>
<evidence type="ECO:0000256" key="9">
    <source>
        <dbReference type="SAM" id="SignalP"/>
    </source>
</evidence>